<organism evidence="14 15">
    <name type="scientific">Kluyveromyces dobzhanskii CBS 2104</name>
    <dbReference type="NCBI Taxonomy" id="1427455"/>
    <lineage>
        <taxon>Eukaryota</taxon>
        <taxon>Fungi</taxon>
        <taxon>Dikarya</taxon>
        <taxon>Ascomycota</taxon>
        <taxon>Saccharomycotina</taxon>
        <taxon>Saccharomycetes</taxon>
        <taxon>Saccharomycetales</taxon>
        <taxon>Saccharomycetaceae</taxon>
        <taxon>Kluyveromyces</taxon>
    </lineage>
</organism>
<evidence type="ECO:0000256" key="2">
    <source>
        <dbReference type="ARBA" id="ARBA00009729"/>
    </source>
</evidence>
<evidence type="ECO:0000256" key="6">
    <source>
        <dbReference type="ARBA" id="ARBA00022927"/>
    </source>
</evidence>
<comment type="function">
    <text evidence="9">Involved in cytoplasm to vacuole transport (Cvt), pexophagy, mitophagy and nucleophagy. Recruits mitochondria for their selective degradation via autophagy (mitophagy) during starvation. Works as scaffold proteins that recruit ATG proteins to the pre-autophagosome (PAS), the site of vesicle/autophagosome formation. Required for the Cvt vesicles completion.</text>
</comment>
<evidence type="ECO:0000256" key="5">
    <source>
        <dbReference type="ARBA" id="ARBA00022554"/>
    </source>
</evidence>
<evidence type="ECO:0000313" key="15">
    <source>
        <dbReference type="Proteomes" id="UP000031516"/>
    </source>
</evidence>
<dbReference type="PANTHER" id="PTHR13222:SF1">
    <property type="entry name" value="RB1-INDUCIBLE COILED-COIL PROTEIN 1"/>
    <property type="match status" value="1"/>
</dbReference>
<protein>
    <recommendedName>
        <fullName evidence="3 9">Autophagy-related protein 11</fullName>
    </recommendedName>
</protein>
<evidence type="ECO:0000313" key="14">
    <source>
        <dbReference type="EMBL" id="CDO92562.1"/>
    </source>
</evidence>
<dbReference type="GO" id="GO:1903599">
    <property type="term" value="P:positive regulation of autophagy of mitochondrion"/>
    <property type="evidence" value="ECO:0007669"/>
    <property type="project" value="UniProtKB-UniRule"/>
</dbReference>
<evidence type="ECO:0000259" key="12">
    <source>
        <dbReference type="Pfam" id="PF04108"/>
    </source>
</evidence>
<dbReference type="Pfam" id="PF10377">
    <property type="entry name" value="ATG11"/>
    <property type="match status" value="1"/>
</dbReference>
<dbReference type="InterPro" id="IPR019460">
    <property type="entry name" value="Atg11_C"/>
</dbReference>
<keyword evidence="8 10" id="KW-0175">Coiled coil</keyword>
<dbReference type="OrthoDB" id="447953at2759"/>
<name>A0A0A8L2T5_9SACH</name>
<dbReference type="GO" id="GO:0034517">
    <property type="term" value="P:ribophagy"/>
    <property type="evidence" value="ECO:0007669"/>
    <property type="project" value="TreeGrafter"/>
</dbReference>
<comment type="caution">
    <text evidence="14">The sequence shown here is derived from an EMBL/GenBank/DDBJ whole genome shotgun (WGS) entry which is preliminary data.</text>
</comment>
<dbReference type="AlphaFoldDB" id="A0A0A8L2T5"/>
<sequence length="1047" mass="119562">MPAYQLISASSGISHQLSDLYFPSFFDLKQFASETFQIPTDDVLLLLPYGIILKKAGWDSKKIQAEGLEAIYVFDRGIFNDEIEFLPKPRFQLFKPLPSPMRESSQLDKNVILRNLGWLKALQSDVQFFQEVVVETNLDIQRCLACGTVMLEYLRNYCHEVEISYNDNVEFLNKLHEDGASNQWRSFYEDVLDNIKVSQQSLSSFFNYSELTQIEDSVHQLDREVNKKLKELKKGIDECYQQRSDLVAELDDVRKVSVASSDDMDEQMVEKFIEMATEMELISNECKKQDFSDVLAEKFQKIKDSTIPKLQTISQSLFSKASEILGVKTTIQTKLQRLYVSVAKSQMSIILVKSVLSKEIRASMKILKTQELKLSQVLDLPMCYGLYLIELYRQQLWTGEYSQLVQKHETSLQRLLNDELKQRNSWFKDFQWITGLLEVGDSLPSSISIPYSSEPRHMSLSHIKDYIKQLSALKLGEATITLLKSKVSQAELTSLHLPTEDSIPNGSDVTTEGYRARIKKLESLLLDAQFHQYNSWPAGILNKETAMVQMFRNNTVNNKLNNSSSFDVPSKVLPQEPIKTAEELQSLRTDMSRYSELTKNLETQLVTLKGQLSHMEVEKNAYKESMMNLNKELSTLLIERENFHTQLASRSENYKKHLSSLFEQNEDLAKQVSTSEQNYGDLSKMKEDLLVNMATQEAQAEHERASLQEELDTVKKGLAQLQMSKPPAVETEKFITVNRKLEKILYDVFQGSILILASIGLLLSKDEDNRFQIVRVKGLRKDLETSLADMNSSMAKSVISQEIKNTFESIKDQIDYKTHENFITYTEKLFGNQLFETSVIRRFNDIESLAKKLRKENKNKKTLLQKSTRDKITISNFQPGDLALFLPINDQELSLNSSVSSLNSSFSSIDLNSSTQSVAQRPNITKADISGSLHNGDSSSVIENIPLNKINKTTGNNNNGKPDTSNPTAQNSTKKHVIWAVFTATNIDIKYVLKNSMSNYELLKDKEWAMGRITALEKFVVGTDSKNPFKFPQSTTWYEVDALFNLN</sequence>
<evidence type="ECO:0000259" key="13">
    <source>
        <dbReference type="Pfam" id="PF10377"/>
    </source>
</evidence>
<dbReference type="Gene3D" id="1.10.287.1490">
    <property type="match status" value="1"/>
</dbReference>
<feature type="coiled-coil region" evidence="10">
    <location>
        <begin position="584"/>
        <end position="639"/>
    </location>
</feature>
<feature type="compositionally biased region" description="Low complexity" evidence="11">
    <location>
        <begin position="949"/>
        <end position="961"/>
    </location>
</feature>
<gene>
    <name evidence="14" type="ORF">KLDO_g879</name>
</gene>
<keyword evidence="5 9" id="KW-0926">Vacuole</keyword>
<comment type="subcellular location">
    <subcellularLocation>
        <location evidence="9">Preautophagosomal structure membrane</location>
        <topology evidence="9">Peripheral membrane protein</topology>
    </subcellularLocation>
    <subcellularLocation>
        <location evidence="1 9">Vacuole membrane</location>
        <topology evidence="1 9">Peripheral membrane protein</topology>
    </subcellularLocation>
    <text evidence="9">During pexophagy, accumulates in the vacuolar membrane region, where the peroxisomes contact the vacuole.</text>
</comment>
<comment type="similarity">
    <text evidence="2 9">Belongs to the ATG11 family.</text>
</comment>
<dbReference type="GO" id="GO:0005774">
    <property type="term" value="C:vacuolar membrane"/>
    <property type="evidence" value="ECO:0007669"/>
    <property type="project" value="UniProtKB-SubCell"/>
</dbReference>
<dbReference type="GO" id="GO:0034727">
    <property type="term" value="P:piecemeal microautophagy of the nucleus"/>
    <property type="evidence" value="ECO:0007669"/>
    <property type="project" value="TreeGrafter"/>
</dbReference>
<comment type="subunit">
    <text evidence="9">Homodimer.</text>
</comment>
<dbReference type="GO" id="GO:1990316">
    <property type="term" value="C:Atg1/ULK1 kinase complex"/>
    <property type="evidence" value="ECO:0007669"/>
    <property type="project" value="TreeGrafter"/>
</dbReference>
<keyword evidence="6 9" id="KW-0653">Protein transport</keyword>
<keyword evidence="9" id="KW-0472">Membrane</keyword>
<dbReference type="GO" id="GO:0060090">
    <property type="term" value="F:molecular adaptor activity"/>
    <property type="evidence" value="ECO:0007669"/>
    <property type="project" value="TreeGrafter"/>
</dbReference>
<keyword evidence="4 9" id="KW-0813">Transport</keyword>
<evidence type="ECO:0000256" key="4">
    <source>
        <dbReference type="ARBA" id="ARBA00022448"/>
    </source>
</evidence>
<dbReference type="Proteomes" id="UP000031516">
    <property type="component" value="Unassembled WGS sequence"/>
</dbReference>
<accession>A0A0A8L2T5</accession>
<feature type="domain" description="Autophagy protein ATG17-like" evidence="12">
    <location>
        <begin position="118"/>
        <end position="430"/>
    </location>
</feature>
<feature type="coiled-coil region" evidence="10">
    <location>
        <begin position="690"/>
        <end position="724"/>
    </location>
</feature>
<dbReference type="InterPro" id="IPR040040">
    <property type="entry name" value="ATG11"/>
</dbReference>
<dbReference type="InterPro" id="IPR045326">
    <property type="entry name" value="ATG17-like_dom"/>
</dbReference>
<evidence type="ECO:0000256" key="8">
    <source>
        <dbReference type="ARBA" id="ARBA00023054"/>
    </source>
</evidence>
<dbReference type="Pfam" id="PF04108">
    <property type="entry name" value="ATG17_like"/>
    <property type="match status" value="1"/>
</dbReference>
<dbReference type="EMBL" id="CCBQ010000016">
    <property type="protein sequence ID" value="CDO92562.1"/>
    <property type="molecule type" value="Genomic_DNA"/>
</dbReference>
<reference evidence="14 15" key="1">
    <citation type="submission" date="2014-03" db="EMBL/GenBank/DDBJ databases">
        <title>The genome of Kluyveromyces dobzhanskii.</title>
        <authorList>
            <person name="Nystedt B."/>
            <person name="Astrom S."/>
        </authorList>
    </citation>
    <scope>NUCLEOTIDE SEQUENCE [LARGE SCALE GENOMIC DNA]</scope>
    <source>
        <strain evidence="14 15">CBS 2104</strain>
    </source>
</reference>
<evidence type="ECO:0000256" key="11">
    <source>
        <dbReference type="SAM" id="MobiDB-lite"/>
    </source>
</evidence>
<evidence type="ECO:0000256" key="7">
    <source>
        <dbReference type="ARBA" id="ARBA00023006"/>
    </source>
</evidence>
<evidence type="ECO:0000256" key="10">
    <source>
        <dbReference type="SAM" id="Coils"/>
    </source>
</evidence>
<proteinExistence type="inferred from homology"/>
<evidence type="ECO:0000256" key="1">
    <source>
        <dbReference type="ARBA" id="ARBA00004148"/>
    </source>
</evidence>
<dbReference type="GO" id="GO:0000045">
    <property type="term" value="P:autophagosome assembly"/>
    <property type="evidence" value="ECO:0007669"/>
    <property type="project" value="UniProtKB-UniRule"/>
</dbReference>
<keyword evidence="15" id="KW-1185">Reference proteome</keyword>
<feature type="compositionally biased region" description="Polar residues" evidence="11">
    <location>
        <begin position="962"/>
        <end position="971"/>
    </location>
</feature>
<evidence type="ECO:0000256" key="9">
    <source>
        <dbReference type="RuleBase" id="RU367075"/>
    </source>
</evidence>
<dbReference type="GO" id="GO:0019901">
    <property type="term" value="F:protein kinase binding"/>
    <property type="evidence" value="ECO:0007669"/>
    <property type="project" value="TreeGrafter"/>
</dbReference>
<evidence type="ECO:0000256" key="3">
    <source>
        <dbReference type="ARBA" id="ARBA00013804"/>
    </source>
</evidence>
<feature type="region of interest" description="Disordered" evidence="11">
    <location>
        <begin position="949"/>
        <end position="971"/>
    </location>
</feature>
<dbReference type="GO" id="GO:0061709">
    <property type="term" value="P:reticulophagy"/>
    <property type="evidence" value="ECO:0007669"/>
    <property type="project" value="TreeGrafter"/>
</dbReference>
<dbReference type="GO" id="GO:0000422">
    <property type="term" value="P:autophagy of mitochondrion"/>
    <property type="evidence" value="ECO:0007669"/>
    <property type="project" value="TreeGrafter"/>
</dbReference>
<dbReference type="PANTHER" id="PTHR13222">
    <property type="entry name" value="RB1-INDUCIBLE COILED-COIL"/>
    <property type="match status" value="1"/>
</dbReference>
<dbReference type="GO" id="GO:0015031">
    <property type="term" value="P:protein transport"/>
    <property type="evidence" value="ECO:0007669"/>
    <property type="project" value="UniProtKB-KW"/>
</dbReference>
<dbReference type="GO" id="GO:0034045">
    <property type="term" value="C:phagophore assembly site membrane"/>
    <property type="evidence" value="ECO:0007669"/>
    <property type="project" value="UniProtKB-SubCell"/>
</dbReference>
<keyword evidence="7 9" id="KW-0072">Autophagy</keyword>
<feature type="domain" description="Autophagy-related protein 11 C-terminal" evidence="13">
    <location>
        <begin position="836"/>
        <end position="1042"/>
    </location>
</feature>